<dbReference type="GO" id="GO:0005436">
    <property type="term" value="F:sodium:phosphate symporter activity"/>
    <property type="evidence" value="ECO:0007669"/>
    <property type="project" value="InterPro"/>
</dbReference>
<keyword evidence="2" id="KW-1003">Cell membrane</keyword>
<dbReference type="PANTHER" id="PTHR10010">
    <property type="entry name" value="SOLUTE CARRIER FAMILY 34 SODIUM PHOSPHATE , MEMBER 2-RELATED"/>
    <property type="match status" value="1"/>
</dbReference>
<feature type="transmembrane region" description="Helical" evidence="6">
    <location>
        <begin position="109"/>
        <end position="125"/>
    </location>
</feature>
<accession>A0A853IEJ9</accession>
<dbReference type="EMBL" id="JACCKB010000055">
    <property type="protein sequence ID" value="NYZ68958.1"/>
    <property type="molecule type" value="Genomic_DNA"/>
</dbReference>
<comment type="subcellular location">
    <subcellularLocation>
        <location evidence="1">Cell membrane</location>
        <topology evidence="1">Multi-pass membrane protein</topology>
    </subcellularLocation>
</comment>
<keyword evidence="4 6" id="KW-1133">Transmembrane helix</keyword>
<feature type="transmembrane region" description="Helical" evidence="6">
    <location>
        <begin position="279"/>
        <end position="300"/>
    </location>
</feature>
<evidence type="ECO:0000256" key="2">
    <source>
        <dbReference type="ARBA" id="ARBA00022475"/>
    </source>
</evidence>
<dbReference type="InterPro" id="IPR004633">
    <property type="entry name" value="NaPi_cotrn-rel/YqeW-like"/>
</dbReference>
<organism evidence="7 8">
    <name type="scientific">Spartinivicinus marinus</name>
    <dbReference type="NCBI Taxonomy" id="2994442"/>
    <lineage>
        <taxon>Bacteria</taxon>
        <taxon>Pseudomonadati</taxon>
        <taxon>Pseudomonadota</taxon>
        <taxon>Gammaproteobacteria</taxon>
        <taxon>Oceanospirillales</taxon>
        <taxon>Zooshikellaceae</taxon>
        <taxon>Spartinivicinus</taxon>
    </lineage>
</organism>
<evidence type="ECO:0000256" key="4">
    <source>
        <dbReference type="ARBA" id="ARBA00022989"/>
    </source>
</evidence>
<dbReference type="Pfam" id="PF02690">
    <property type="entry name" value="Na_Pi_cotrans"/>
    <property type="match status" value="2"/>
</dbReference>
<evidence type="ECO:0000256" key="5">
    <source>
        <dbReference type="ARBA" id="ARBA00023136"/>
    </source>
</evidence>
<dbReference type="Proteomes" id="UP000569732">
    <property type="component" value="Unassembled WGS sequence"/>
</dbReference>
<feature type="transmembrane region" description="Helical" evidence="6">
    <location>
        <begin position="242"/>
        <end position="267"/>
    </location>
</feature>
<comment type="caution">
    <text evidence="7">The sequence shown here is derived from an EMBL/GenBank/DDBJ whole genome shotgun (WGS) entry which is preliminary data.</text>
</comment>
<keyword evidence="5 6" id="KW-0472">Membrane</keyword>
<dbReference type="GO" id="GO:0044341">
    <property type="term" value="P:sodium-dependent phosphate transport"/>
    <property type="evidence" value="ECO:0007669"/>
    <property type="project" value="InterPro"/>
</dbReference>
<evidence type="ECO:0000256" key="6">
    <source>
        <dbReference type="SAM" id="Phobius"/>
    </source>
</evidence>
<sequence>MIFNLVGSLGLFLLGMWLMTEGLKLAGGRALEQLLAKWTSNRQRGLFSGVLITGLVQSSSAVTVATIGFVNAGVLTFQQALWVVFGSNVGTTLTAWIVTLFGFTVKIDAFAFPLVGIGAALRIFFPYERGKALGMALAGFGLLFMGIDALKENFSGYANQIDITSFLAEGGHEVLWGLFIGFILTLLTQSSSAAIAIILTAVASGVAGVQVAAAAVIGANIGTTSTALIASLGATVNAKRLAWAHVVFNVLTAAVALIMLPVFWPLVTWIAGLTGKDGNLTILLAIFHTCFNIIGVLLMWPIEPYLSRFLLARYKKPVKGHFKSYLDANIAAVPDLAIRAMVLELNLLLEEVGQLSFVREKKQEEIQQIKSRIEQVNVFISLLLKSSLAKEQGEIVTNGLAVAYRLYSACKLYAEAVLLYQSIRLGRLTAVEYLRQWLVAVDQVSYTLHHCDNVLEEEQLTSLIEKYDVLKKQIIAAVVDEKAEIHIIDLALQVASLSRRFIEQLSQANTICKSLAVIVVAEPTEDGSSVLNLPAEL</sequence>
<name>A0A853IEJ9_9GAMM</name>
<feature type="transmembrane region" description="Helical" evidence="6">
    <location>
        <begin position="82"/>
        <end position="103"/>
    </location>
</feature>
<dbReference type="GO" id="GO:0005886">
    <property type="term" value="C:plasma membrane"/>
    <property type="evidence" value="ECO:0007669"/>
    <property type="project" value="UniProtKB-SubCell"/>
</dbReference>
<feature type="transmembrane region" description="Helical" evidence="6">
    <location>
        <begin position="174"/>
        <end position="199"/>
    </location>
</feature>
<keyword evidence="3 6" id="KW-0812">Transmembrane</keyword>
<gene>
    <name evidence="7" type="ORF">H0A36_23335</name>
</gene>
<dbReference type="RefSeq" id="WP_180570959.1">
    <property type="nucleotide sequence ID" value="NZ_JACCKB010000055.1"/>
</dbReference>
<dbReference type="AlphaFoldDB" id="A0A853IEJ9"/>
<dbReference type="PANTHER" id="PTHR10010:SF46">
    <property type="entry name" value="SODIUM-DEPENDENT PHOSPHATE TRANSPORT PROTEIN 2B"/>
    <property type="match status" value="1"/>
</dbReference>
<proteinExistence type="predicted"/>
<protein>
    <submittedName>
        <fullName evidence="7">Na/Pi cotransporter family protein</fullName>
    </submittedName>
</protein>
<evidence type="ECO:0000313" key="7">
    <source>
        <dbReference type="EMBL" id="NYZ68958.1"/>
    </source>
</evidence>
<dbReference type="InterPro" id="IPR003841">
    <property type="entry name" value="Na/Pi_transpt"/>
</dbReference>
<evidence type="ECO:0000313" key="8">
    <source>
        <dbReference type="Proteomes" id="UP000569732"/>
    </source>
</evidence>
<dbReference type="NCBIfam" id="NF037997">
    <property type="entry name" value="Na_Pi_symport"/>
    <property type="match status" value="1"/>
</dbReference>
<dbReference type="NCBIfam" id="TIGR00704">
    <property type="entry name" value="NaPi_cotrn_rel"/>
    <property type="match status" value="1"/>
</dbReference>
<feature type="transmembrane region" description="Helical" evidence="6">
    <location>
        <begin position="46"/>
        <end position="70"/>
    </location>
</feature>
<evidence type="ECO:0000256" key="1">
    <source>
        <dbReference type="ARBA" id="ARBA00004651"/>
    </source>
</evidence>
<evidence type="ECO:0000256" key="3">
    <source>
        <dbReference type="ARBA" id="ARBA00022692"/>
    </source>
</evidence>
<feature type="transmembrane region" description="Helical" evidence="6">
    <location>
        <begin position="211"/>
        <end position="236"/>
    </location>
</feature>
<feature type="transmembrane region" description="Helical" evidence="6">
    <location>
        <begin position="132"/>
        <end position="150"/>
    </location>
</feature>
<keyword evidence="8" id="KW-1185">Reference proteome</keyword>
<reference evidence="7 8" key="1">
    <citation type="submission" date="2020-07" db="EMBL/GenBank/DDBJ databases">
        <title>Endozoicomonas sp. nov., isolated from sediment.</title>
        <authorList>
            <person name="Gu T."/>
        </authorList>
    </citation>
    <scope>NUCLEOTIDE SEQUENCE [LARGE SCALE GENOMIC DNA]</scope>
    <source>
        <strain evidence="7 8">SM1973</strain>
    </source>
</reference>